<dbReference type="PANTHER" id="PTHR10605">
    <property type="entry name" value="HEPARAN SULFATE SULFOTRANSFERASE"/>
    <property type="match status" value="1"/>
</dbReference>
<proteinExistence type="predicted"/>
<feature type="domain" description="Sulfotransferase" evidence="6">
    <location>
        <begin position="73"/>
        <end position="325"/>
    </location>
</feature>
<dbReference type="InterPro" id="IPR027417">
    <property type="entry name" value="P-loop_NTPase"/>
</dbReference>
<evidence type="ECO:0000256" key="2">
    <source>
        <dbReference type="ARBA" id="ARBA00023180"/>
    </source>
</evidence>
<evidence type="ECO:0000313" key="8">
    <source>
        <dbReference type="Proteomes" id="UP001152320"/>
    </source>
</evidence>
<evidence type="ECO:0000259" key="6">
    <source>
        <dbReference type="Pfam" id="PF00685"/>
    </source>
</evidence>
<evidence type="ECO:0000256" key="5">
    <source>
        <dbReference type="PIRSR" id="PIRSR637359-3"/>
    </source>
</evidence>
<accession>A0A9Q1CL57</accession>
<dbReference type="AlphaFoldDB" id="A0A9Q1CL57"/>
<dbReference type="Pfam" id="PF00685">
    <property type="entry name" value="Sulfotransfer_1"/>
    <property type="match status" value="1"/>
</dbReference>
<feature type="binding site" evidence="4">
    <location>
        <position position="288"/>
    </location>
    <ligand>
        <name>3'-phosphoadenylyl sulfate</name>
        <dbReference type="ChEBI" id="CHEBI:58339"/>
    </ligand>
</feature>
<organism evidence="7 8">
    <name type="scientific">Holothuria leucospilota</name>
    <name type="common">Black long sea cucumber</name>
    <name type="synonym">Mertensiothuria leucospilota</name>
    <dbReference type="NCBI Taxonomy" id="206669"/>
    <lineage>
        <taxon>Eukaryota</taxon>
        <taxon>Metazoa</taxon>
        <taxon>Echinodermata</taxon>
        <taxon>Eleutherozoa</taxon>
        <taxon>Echinozoa</taxon>
        <taxon>Holothuroidea</taxon>
        <taxon>Aspidochirotacea</taxon>
        <taxon>Aspidochirotida</taxon>
        <taxon>Holothuriidae</taxon>
        <taxon>Holothuria</taxon>
    </lineage>
</organism>
<sequence length="347" mass="40250">MINGKRRTADQYVNGAPINLREEAINAGLIPSSYVGDIFRQGCYLYLSNGFIKQKDIPKSSAQILHCKKRLPTAFIIGVKKSGTTTLGRYVDLHENIVVAHNARLYTNRSTYTVEQSVHQYYQSMPYSTEDEITVANFPGYYWMNRPSFLQALPYMPENPKIIAILRNPVKRAISDYRHMQDTRESYSESRRHIPTFLGDDIRSTFEETVLLPNGSINATLNFIQQGMYAKHLSQFVKFIPRKRILLLSGDEFAKNPLLSLRKVEQFLGVKPFYKDDYFVYNKEKGFYCAEIPSRPDWNCMSDLKGRSHPNVSEEVLKKLEEFYKPYNLKLGAQFDLLSSNFEWIRK</sequence>
<feature type="binding site" evidence="4">
    <location>
        <begin position="305"/>
        <end position="309"/>
    </location>
    <ligand>
        <name>3'-phosphoadenylyl sulfate</name>
        <dbReference type="ChEBI" id="CHEBI:58339"/>
    </ligand>
</feature>
<feature type="binding site" evidence="4">
    <location>
        <position position="175"/>
    </location>
    <ligand>
        <name>3'-phosphoadenylyl sulfate</name>
        <dbReference type="ChEBI" id="CHEBI:58339"/>
    </ligand>
</feature>
<dbReference type="Gene3D" id="3.40.50.300">
    <property type="entry name" value="P-loop containing nucleotide triphosphate hydrolases"/>
    <property type="match status" value="1"/>
</dbReference>
<keyword evidence="8" id="KW-1185">Reference proteome</keyword>
<dbReference type="InterPro" id="IPR000863">
    <property type="entry name" value="Sulfotransferase_dom"/>
</dbReference>
<evidence type="ECO:0000256" key="4">
    <source>
        <dbReference type="PIRSR" id="PIRSR637359-2"/>
    </source>
</evidence>
<feature type="binding site" evidence="4">
    <location>
        <position position="167"/>
    </location>
    <ligand>
        <name>3'-phosphoadenylyl sulfate</name>
        <dbReference type="ChEBI" id="CHEBI:58339"/>
    </ligand>
</feature>
<name>A0A9Q1CL57_HOLLE</name>
<feature type="active site" description="For sulfotransferase activity" evidence="3">
    <location>
        <position position="81"/>
    </location>
</feature>
<dbReference type="GO" id="GO:0008467">
    <property type="term" value="F:[heparan sulfate]-glucosamine 3-sulfotransferase activity"/>
    <property type="evidence" value="ECO:0007669"/>
    <property type="project" value="TreeGrafter"/>
</dbReference>
<gene>
    <name evidence="7" type="ORF">HOLleu_06315</name>
</gene>
<keyword evidence="1" id="KW-0808">Transferase</keyword>
<reference evidence="7" key="1">
    <citation type="submission" date="2021-10" db="EMBL/GenBank/DDBJ databases">
        <title>Tropical sea cucumber genome reveals ecological adaptation and Cuvierian tubules defense mechanism.</title>
        <authorList>
            <person name="Chen T."/>
        </authorList>
    </citation>
    <scope>NUCLEOTIDE SEQUENCE</scope>
    <source>
        <strain evidence="7">Nanhai2018</strain>
        <tissue evidence="7">Muscle</tissue>
    </source>
</reference>
<evidence type="ECO:0000256" key="1">
    <source>
        <dbReference type="ARBA" id="ARBA00022679"/>
    </source>
</evidence>
<evidence type="ECO:0000256" key="3">
    <source>
        <dbReference type="PIRSR" id="PIRSR637359-1"/>
    </source>
</evidence>
<dbReference type="OrthoDB" id="411451at2759"/>
<dbReference type="SUPFAM" id="SSF52540">
    <property type="entry name" value="P-loop containing nucleoside triphosphate hydrolases"/>
    <property type="match status" value="1"/>
</dbReference>
<dbReference type="InterPro" id="IPR037359">
    <property type="entry name" value="NST/OST"/>
</dbReference>
<keyword evidence="5" id="KW-1015">Disulfide bond</keyword>
<protein>
    <submittedName>
        <fullName evidence="7">Heparan sulfate glucosamine 3-O-sulfotransferase 3B1</fullName>
    </submittedName>
</protein>
<dbReference type="EMBL" id="JAIZAY010000002">
    <property type="protein sequence ID" value="KAJ8047336.1"/>
    <property type="molecule type" value="Genomic_DNA"/>
</dbReference>
<feature type="disulfide bond" evidence="5">
    <location>
        <begin position="289"/>
        <end position="300"/>
    </location>
</feature>
<keyword evidence="2" id="KW-0325">Glycoprotein</keyword>
<comment type="caution">
    <text evidence="7">The sequence shown here is derived from an EMBL/GenBank/DDBJ whole genome shotgun (WGS) entry which is preliminary data.</text>
</comment>
<dbReference type="PANTHER" id="PTHR10605:SF65">
    <property type="entry name" value="GH20068P"/>
    <property type="match status" value="1"/>
</dbReference>
<evidence type="ECO:0000313" key="7">
    <source>
        <dbReference type="EMBL" id="KAJ8047336.1"/>
    </source>
</evidence>
<dbReference type="Proteomes" id="UP001152320">
    <property type="component" value="Chromosome 2"/>
</dbReference>